<dbReference type="InterPro" id="IPR001406">
    <property type="entry name" value="PsdUridine_synth_TruA"/>
</dbReference>
<feature type="compositionally biased region" description="Basic and acidic residues" evidence="20">
    <location>
        <begin position="25"/>
        <end position="42"/>
    </location>
</feature>
<evidence type="ECO:0000256" key="14">
    <source>
        <dbReference type="ARBA" id="ARBA00075153"/>
    </source>
</evidence>
<dbReference type="GO" id="GO:0006397">
    <property type="term" value="P:mRNA processing"/>
    <property type="evidence" value="ECO:0007669"/>
    <property type="project" value="UniProtKB-KW"/>
</dbReference>
<comment type="catalytic activity">
    <reaction evidence="8">
        <text>a uridine in tRNA = a pseudouridine in tRNA</text>
        <dbReference type="Rhea" id="RHEA:54572"/>
        <dbReference type="Rhea" id="RHEA-COMP:13339"/>
        <dbReference type="Rhea" id="RHEA-COMP:13934"/>
        <dbReference type="ChEBI" id="CHEBI:65314"/>
        <dbReference type="ChEBI" id="CHEBI:65315"/>
    </reaction>
</comment>
<organism evidence="22 23">
    <name type="scientific">Mizuhopecten yessoensis</name>
    <name type="common">Japanese scallop</name>
    <name type="synonym">Patinopecten yessoensis</name>
    <dbReference type="NCBI Taxonomy" id="6573"/>
    <lineage>
        <taxon>Eukaryota</taxon>
        <taxon>Metazoa</taxon>
        <taxon>Spiralia</taxon>
        <taxon>Lophotrochozoa</taxon>
        <taxon>Mollusca</taxon>
        <taxon>Bivalvia</taxon>
        <taxon>Autobranchia</taxon>
        <taxon>Pteriomorphia</taxon>
        <taxon>Pectinida</taxon>
        <taxon>Pectinoidea</taxon>
        <taxon>Pectinidae</taxon>
        <taxon>Mizuhopecten</taxon>
    </lineage>
</organism>
<evidence type="ECO:0000256" key="5">
    <source>
        <dbReference type="ARBA" id="ARBA00022694"/>
    </source>
</evidence>
<dbReference type="Pfam" id="PF01416">
    <property type="entry name" value="PseudoU_synth_1"/>
    <property type="match status" value="1"/>
</dbReference>
<evidence type="ECO:0000256" key="16">
    <source>
        <dbReference type="ARBA" id="ARBA00080849"/>
    </source>
</evidence>
<evidence type="ECO:0000256" key="8">
    <source>
        <dbReference type="ARBA" id="ARBA00036943"/>
    </source>
</evidence>
<sequence length="483" mass="54216">MSTTTATSGCGADTKVEKTLQGSEVKSEGIQETTGEKRKLEGEEVTTSVKKEKTDQAPVTETETAPLKRRKVALFMSYSGKGYFGLQRQKDFPTIEGALGKALLSVGVISKQDEEMPQKMEFQRAARTDKGVSAAGNLISLKIPCIRVTKAFNSKNYCDGRTYSYLTPTLVFAPHTQAVTEKYRVQDETLEQVREIIKRFEGTHNFHNFTSGLKPTEAKAKRYIINFKCGEPFVQDDMEFVQLTVRGQSFMLHHIRKMIGLTIAIVRGCCGEEVIEKSYSVVKVDIPKAPGNGLMLEELHYHHYNRRYGTDGIHEALDWTIYKEAIDKFKEEHIYPEMIRSEKVDQSMVTWLATLDHHEYDEIPPEKLLNWKFKESDENNKKGKSTSSSEKPDCTGETTSDNTSSSTENGKEDVLDQAKTKNAVDSPDNRSVESKNMMVSSAEDVPSSCNKDKDVPTSCNKDTDKSADEAVNDKETVNKMEVS</sequence>
<feature type="compositionally biased region" description="Basic and acidic residues" evidence="20">
    <location>
        <begin position="409"/>
        <end position="419"/>
    </location>
</feature>
<feature type="domain" description="Pseudouridine synthase I TruA alpha/beta" evidence="21">
    <location>
        <begin position="197"/>
        <end position="301"/>
    </location>
</feature>
<dbReference type="PANTHER" id="PTHR11142">
    <property type="entry name" value="PSEUDOURIDYLATE SYNTHASE"/>
    <property type="match status" value="1"/>
</dbReference>
<feature type="active site" description="Nucleophile" evidence="18">
    <location>
        <position position="129"/>
    </location>
</feature>
<comment type="catalytic activity">
    <reaction evidence="1">
        <text>a uridine in mRNA = a pseudouridine in mRNA</text>
        <dbReference type="Rhea" id="RHEA:56644"/>
        <dbReference type="Rhea" id="RHEA-COMP:14658"/>
        <dbReference type="Rhea" id="RHEA-COMP:14659"/>
        <dbReference type="ChEBI" id="CHEBI:65314"/>
        <dbReference type="ChEBI" id="CHEBI:65315"/>
    </reaction>
</comment>
<evidence type="ECO:0000256" key="15">
    <source>
        <dbReference type="ARBA" id="ARBA00079087"/>
    </source>
</evidence>
<dbReference type="PANTHER" id="PTHR11142:SF4">
    <property type="entry name" value="PSEUDOURIDYLATE SYNTHASE 1 HOMOLOG"/>
    <property type="match status" value="1"/>
</dbReference>
<feature type="binding site" evidence="19">
    <location>
        <position position="163"/>
    </location>
    <ligand>
        <name>substrate</name>
    </ligand>
</feature>
<dbReference type="OrthoDB" id="10256309at2759"/>
<feature type="region of interest" description="Disordered" evidence="20">
    <location>
        <begin position="1"/>
        <end position="63"/>
    </location>
</feature>
<comment type="function">
    <text evidence="10">Pseudouridylate synthase that catalyzes pseudouridylation of tRNAs and mRNAs. Acts on positions 27/28 in the anticodon stem and also positions 34 and 36 in the anticodon of an intron containing tRNA. Also catalyzes pseudouridylation of mRNAs: mediates pseudouridylation of mRNAs with the consensus sequence 5'-UGUAG-3'. Acts as a regulator of pre-mRNA splicing by mediating pseudouridylation of pre-mRNAs at locations associated with alternatively spliced regions. Pseudouridylation of pre-mRNAs near splice sites directly regulates mRNA splicing and mRNA 3'-end processing. Involved in regulation of nuclear receptor activity through pseudouridylation of SRA1 mRNA.</text>
</comment>
<evidence type="ECO:0000313" key="22">
    <source>
        <dbReference type="EMBL" id="OWF38290.1"/>
    </source>
</evidence>
<evidence type="ECO:0000256" key="7">
    <source>
        <dbReference type="ARBA" id="ARBA00023242"/>
    </source>
</evidence>
<dbReference type="Gene3D" id="3.30.70.660">
    <property type="entry name" value="Pseudouridine synthase I, catalytic domain, C-terminal subdomain"/>
    <property type="match status" value="1"/>
</dbReference>
<dbReference type="AlphaFoldDB" id="A0A210PP61"/>
<comment type="subunit">
    <text evidence="11">Monomer. Forms a complex with RARG and the SRA1 RNA in the nucleus.</text>
</comment>
<evidence type="ECO:0000256" key="9">
    <source>
        <dbReference type="ARBA" id="ARBA00052184"/>
    </source>
</evidence>
<comment type="catalytic activity">
    <reaction evidence="9">
        <text>uridine(38/39/40) in tRNA = pseudouridine(38/39/40) in tRNA</text>
        <dbReference type="Rhea" id="RHEA:22376"/>
        <dbReference type="Rhea" id="RHEA-COMP:10085"/>
        <dbReference type="Rhea" id="RHEA-COMP:10087"/>
        <dbReference type="ChEBI" id="CHEBI:65314"/>
        <dbReference type="ChEBI" id="CHEBI:65315"/>
        <dbReference type="EC" id="5.4.99.12"/>
    </reaction>
</comment>
<comment type="similarity">
    <text evidence="3">Belongs to the tRNA pseudouridine synthase TruA family.</text>
</comment>
<keyword evidence="6" id="KW-0413">Isomerase</keyword>
<dbReference type="STRING" id="6573.A0A210PP61"/>
<evidence type="ECO:0000256" key="6">
    <source>
        <dbReference type="ARBA" id="ARBA00023235"/>
    </source>
</evidence>
<dbReference type="InterPro" id="IPR020103">
    <property type="entry name" value="PsdUridine_synth_cat_dom_sf"/>
</dbReference>
<feature type="compositionally biased region" description="Basic and acidic residues" evidence="20">
    <location>
        <begin position="450"/>
        <end position="483"/>
    </location>
</feature>
<evidence type="ECO:0000256" key="11">
    <source>
        <dbReference type="ARBA" id="ARBA00064589"/>
    </source>
</evidence>
<keyword evidence="4" id="KW-0507">mRNA processing</keyword>
<proteinExistence type="inferred from homology"/>
<evidence type="ECO:0000313" key="23">
    <source>
        <dbReference type="Proteomes" id="UP000242188"/>
    </source>
</evidence>
<dbReference type="FunFam" id="3.30.70.660:FF:000002">
    <property type="entry name" value="tRNA pseudouridine synthase"/>
    <property type="match status" value="1"/>
</dbReference>
<dbReference type="Proteomes" id="UP000242188">
    <property type="component" value="Unassembled WGS sequence"/>
</dbReference>
<evidence type="ECO:0000256" key="2">
    <source>
        <dbReference type="ARBA" id="ARBA00004123"/>
    </source>
</evidence>
<name>A0A210PP61_MIZYE</name>
<dbReference type="InterPro" id="IPR020095">
    <property type="entry name" value="PsdUridine_synth_TruA_C"/>
</dbReference>
<dbReference type="InterPro" id="IPR020097">
    <property type="entry name" value="PsdUridine_synth_TruA_a/b_dom"/>
</dbReference>
<accession>A0A210PP61</accession>
<evidence type="ECO:0000256" key="19">
    <source>
        <dbReference type="PIRSR" id="PIRSR641708-2"/>
    </source>
</evidence>
<evidence type="ECO:0000256" key="1">
    <source>
        <dbReference type="ARBA" id="ARBA00001166"/>
    </source>
</evidence>
<dbReference type="GO" id="GO:0003723">
    <property type="term" value="F:RNA binding"/>
    <property type="evidence" value="ECO:0007669"/>
    <property type="project" value="InterPro"/>
</dbReference>
<dbReference type="GO" id="GO:0005634">
    <property type="term" value="C:nucleus"/>
    <property type="evidence" value="ECO:0007669"/>
    <property type="project" value="UniProtKB-SubCell"/>
</dbReference>
<evidence type="ECO:0000256" key="20">
    <source>
        <dbReference type="SAM" id="MobiDB-lite"/>
    </source>
</evidence>
<evidence type="ECO:0000256" key="10">
    <source>
        <dbReference type="ARBA" id="ARBA00053709"/>
    </source>
</evidence>
<evidence type="ECO:0000256" key="12">
    <source>
        <dbReference type="ARBA" id="ARBA00066509"/>
    </source>
</evidence>
<evidence type="ECO:0000256" key="4">
    <source>
        <dbReference type="ARBA" id="ARBA00022664"/>
    </source>
</evidence>
<reference evidence="22 23" key="1">
    <citation type="journal article" date="2017" name="Nat. Ecol. Evol.">
        <title>Scallop genome provides insights into evolution of bilaterian karyotype and development.</title>
        <authorList>
            <person name="Wang S."/>
            <person name="Zhang J."/>
            <person name="Jiao W."/>
            <person name="Li J."/>
            <person name="Xun X."/>
            <person name="Sun Y."/>
            <person name="Guo X."/>
            <person name="Huan P."/>
            <person name="Dong B."/>
            <person name="Zhang L."/>
            <person name="Hu X."/>
            <person name="Sun X."/>
            <person name="Wang J."/>
            <person name="Zhao C."/>
            <person name="Wang Y."/>
            <person name="Wang D."/>
            <person name="Huang X."/>
            <person name="Wang R."/>
            <person name="Lv J."/>
            <person name="Li Y."/>
            <person name="Zhang Z."/>
            <person name="Liu B."/>
            <person name="Lu W."/>
            <person name="Hui Y."/>
            <person name="Liang J."/>
            <person name="Zhou Z."/>
            <person name="Hou R."/>
            <person name="Li X."/>
            <person name="Liu Y."/>
            <person name="Li H."/>
            <person name="Ning X."/>
            <person name="Lin Y."/>
            <person name="Zhao L."/>
            <person name="Xing Q."/>
            <person name="Dou J."/>
            <person name="Li Y."/>
            <person name="Mao J."/>
            <person name="Guo H."/>
            <person name="Dou H."/>
            <person name="Li T."/>
            <person name="Mu C."/>
            <person name="Jiang W."/>
            <person name="Fu Q."/>
            <person name="Fu X."/>
            <person name="Miao Y."/>
            <person name="Liu J."/>
            <person name="Yu Q."/>
            <person name="Li R."/>
            <person name="Liao H."/>
            <person name="Li X."/>
            <person name="Kong Y."/>
            <person name="Jiang Z."/>
            <person name="Chourrout D."/>
            <person name="Li R."/>
            <person name="Bao Z."/>
        </authorList>
    </citation>
    <scope>NUCLEOTIDE SEQUENCE [LARGE SCALE GENOMIC DNA]</scope>
    <source>
        <strain evidence="22 23">PY_sf001</strain>
    </source>
</reference>
<feature type="compositionally biased region" description="Low complexity" evidence="20">
    <location>
        <begin position="395"/>
        <end position="408"/>
    </location>
</feature>
<dbReference type="EMBL" id="NEDP02005569">
    <property type="protein sequence ID" value="OWF38290.1"/>
    <property type="molecule type" value="Genomic_DNA"/>
</dbReference>
<dbReference type="GO" id="GO:1990481">
    <property type="term" value="P:mRNA pseudouridine synthesis"/>
    <property type="evidence" value="ECO:0007669"/>
    <property type="project" value="TreeGrafter"/>
</dbReference>
<keyword evidence="23" id="KW-1185">Reference proteome</keyword>
<evidence type="ECO:0000256" key="18">
    <source>
        <dbReference type="PIRSR" id="PIRSR641708-1"/>
    </source>
</evidence>
<feature type="region of interest" description="Disordered" evidence="20">
    <location>
        <begin position="377"/>
        <end position="483"/>
    </location>
</feature>
<evidence type="ECO:0000259" key="21">
    <source>
        <dbReference type="Pfam" id="PF01416"/>
    </source>
</evidence>
<keyword evidence="7" id="KW-0539">Nucleus</keyword>
<protein>
    <recommendedName>
        <fullName evidence="13">Pseudouridylate synthase 1 homolog</fullName>
        <ecNumber evidence="12">5.4.99.12</ecNumber>
    </recommendedName>
    <alternativeName>
        <fullName evidence="14">tRNA pseudouridine synthase 1</fullName>
    </alternativeName>
    <alternativeName>
        <fullName evidence="17">tRNA pseudouridine(38-40) synthase</fullName>
    </alternativeName>
    <alternativeName>
        <fullName evidence="15">tRNA pseudouridylate synthase I</fullName>
    </alternativeName>
    <alternativeName>
        <fullName evidence="16">tRNA-uridine isomerase I</fullName>
    </alternativeName>
</protein>
<dbReference type="InterPro" id="IPR041708">
    <property type="entry name" value="PUS1/PUS2-like"/>
</dbReference>
<comment type="subcellular location">
    <subcellularLocation>
        <location evidence="2">Nucleus</location>
    </subcellularLocation>
</comment>
<gene>
    <name evidence="22" type="ORF">KP79_PYT17216</name>
</gene>
<dbReference type="EC" id="5.4.99.12" evidence="12"/>
<dbReference type="GO" id="GO:0031119">
    <property type="term" value="P:tRNA pseudouridine synthesis"/>
    <property type="evidence" value="ECO:0007669"/>
    <property type="project" value="InterPro"/>
</dbReference>
<dbReference type="GO" id="GO:0160147">
    <property type="term" value="F:tRNA pseudouridine(38-40) synthase activity"/>
    <property type="evidence" value="ECO:0007669"/>
    <property type="project" value="UniProtKB-EC"/>
</dbReference>
<evidence type="ECO:0000256" key="13">
    <source>
        <dbReference type="ARBA" id="ARBA00068582"/>
    </source>
</evidence>
<dbReference type="SUPFAM" id="SSF55120">
    <property type="entry name" value="Pseudouridine synthase"/>
    <property type="match status" value="1"/>
</dbReference>
<comment type="caution">
    <text evidence="22">The sequence shown here is derived from an EMBL/GenBank/DDBJ whole genome shotgun (WGS) entry which is preliminary data.</text>
</comment>
<evidence type="ECO:0000256" key="3">
    <source>
        <dbReference type="ARBA" id="ARBA00009375"/>
    </source>
</evidence>
<evidence type="ECO:0000256" key="17">
    <source>
        <dbReference type="ARBA" id="ARBA00081344"/>
    </source>
</evidence>
<keyword evidence="5" id="KW-0819">tRNA processing</keyword>
<dbReference type="FunFam" id="3.30.70.580:FF:000002">
    <property type="entry name" value="tRNA pseudouridine synthase"/>
    <property type="match status" value="1"/>
</dbReference>
<dbReference type="CDD" id="cd02568">
    <property type="entry name" value="PseudoU_synth_PUS1_PUS2"/>
    <property type="match status" value="1"/>
</dbReference>